<dbReference type="Gene3D" id="1.20.1340.10">
    <property type="entry name" value="dopa decarboxylase, N-terminal domain"/>
    <property type="match status" value="1"/>
</dbReference>
<dbReference type="SUPFAM" id="SSF53383">
    <property type="entry name" value="PLP-dependent transferases"/>
    <property type="match status" value="1"/>
</dbReference>
<organism evidence="13">
    <name type="scientific">Medioppia subpectinata</name>
    <dbReference type="NCBI Taxonomy" id="1979941"/>
    <lineage>
        <taxon>Eukaryota</taxon>
        <taxon>Metazoa</taxon>
        <taxon>Ecdysozoa</taxon>
        <taxon>Arthropoda</taxon>
        <taxon>Chelicerata</taxon>
        <taxon>Arachnida</taxon>
        <taxon>Acari</taxon>
        <taxon>Acariformes</taxon>
        <taxon>Sarcoptiformes</taxon>
        <taxon>Oribatida</taxon>
        <taxon>Brachypylina</taxon>
        <taxon>Oppioidea</taxon>
        <taxon>Oppiidae</taxon>
        <taxon>Medioppia</taxon>
    </lineage>
</organism>
<comment type="similarity">
    <text evidence="2 12">Belongs to the group II decarboxylase family.</text>
</comment>
<keyword evidence="14" id="KW-1185">Reference proteome</keyword>
<keyword evidence="7 12" id="KW-0456">Lyase</keyword>
<dbReference type="PROSITE" id="PS00392">
    <property type="entry name" value="DDC_GAD_HDC_YDC"/>
    <property type="match status" value="1"/>
</dbReference>
<keyword evidence="4" id="KW-0127">Catecholamine biosynthesis</keyword>
<dbReference type="PANTHER" id="PTHR11999:SF167">
    <property type="entry name" value="AROMATIC-L-AMINO-ACID DECARBOXYLASE"/>
    <property type="match status" value="1"/>
</dbReference>
<evidence type="ECO:0000256" key="1">
    <source>
        <dbReference type="ARBA" id="ARBA00001933"/>
    </source>
</evidence>
<evidence type="ECO:0000313" key="14">
    <source>
        <dbReference type="Proteomes" id="UP000759131"/>
    </source>
</evidence>
<evidence type="ECO:0000256" key="6">
    <source>
        <dbReference type="ARBA" id="ARBA00022898"/>
    </source>
</evidence>
<gene>
    <name evidence="13" type="ORF">OSB1V03_LOCUS11866</name>
</gene>
<protein>
    <recommendedName>
        <fullName evidence="9">Aromatic-L-amino-acid decarboxylase</fullName>
        <ecNumber evidence="8">4.1.1.28</ecNumber>
    </recommendedName>
    <alternativeName>
        <fullName evidence="10">DOPA decarboxylase</fullName>
    </alternativeName>
</protein>
<dbReference type="GO" id="GO:0019752">
    <property type="term" value="P:carboxylic acid metabolic process"/>
    <property type="evidence" value="ECO:0007669"/>
    <property type="project" value="InterPro"/>
</dbReference>
<dbReference type="Gene3D" id="3.40.640.10">
    <property type="entry name" value="Type I PLP-dependent aspartate aminotransferase-like (Major domain)"/>
    <property type="match status" value="1"/>
</dbReference>
<dbReference type="InterPro" id="IPR015421">
    <property type="entry name" value="PyrdxlP-dep_Trfase_major"/>
</dbReference>
<dbReference type="InterPro" id="IPR002129">
    <property type="entry name" value="PyrdxlP-dep_de-COase"/>
</dbReference>
<evidence type="ECO:0000256" key="8">
    <source>
        <dbReference type="ARBA" id="ARBA00038886"/>
    </source>
</evidence>
<evidence type="ECO:0000256" key="4">
    <source>
        <dbReference type="ARBA" id="ARBA00022584"/>
    </source>
</evidence>
<dbReference type="EMBL" id="OC864068">
    <property type="protein sequence ID" value="CAD7631457.1"/>
    <property type="molecule type" value="Genomic_DNA"/>
</dbReference>
<proteinExistence type="inferred from homology"/>
<dbReference type="InterPro" id="IPR021115">
    <property type="entry name" value="Pyridoxal-P_BS"/>
</dbReference>
<evidence type="ECO:0000256" key="10">
    <source>
        <dbReference type="ARBA" id="ARBA00041275"/>
    </source>
</evidence>
<evidence type="ECO:0000256" key="11">
    <source>
        <dbReference type="PIRSR" id="PIRSR602129-50"/>
    </source>
</evidence>
<dbReference type="InterPro" id="IPR015422">
    <property type="entry name" value="PyrdxlP-dep_Trfase_small"/>
</dbReference>
<name>A0A7R9Q3V4_9ACAR</name>
<keyword evidence="6 11" id="KW-0663">Pyridoxal phosphate</keyword>
<dbReference type="GO" id="GO:0006520">
    <property type="term" value="P:amino acid metabolic process"/>
    <property type="evidence" value="ECO:0007669"/>
    <property type="project" value="InterPro"/>
</dbReference>
<dbReference type="InterPro" id="IPR015424">
    <property type="entry name" value="PyrdxlP-dep_Trfase"/>
</dbReference>
<evidence type="ECO:0000313" key="13">
    <source>
        <dbReference type="EMBL" id="CAD7631457.1"/>
    </source>
</evidence>
<accession>A0A7R9Q3V4</accession>
<evidence type="ECO:0000256" key="7">
    <source>
        <dbReference type="ARBA" id="ARBA00023239"/>
    </source>
</evidence>
<feature type="non-terminal residue" evidence="13">
    <location>
        <position position="471"/>
    </location>
</feature>
<dbReference type="FunFam" id="1.20.1340.10:FF:000001">
    <property type="entry name" value="Histidine decarboxylase"/>
    <property type="match status" value="1"/>
</dbReference>
<dbReference type="GO" id="GO:0042427">
    <property type="term" value="P:serotonin biosynthetic process"/>
    <property type="evidence" value="ECO:0007669"/>
    <property type="project" value="TreeGrafter"/>
</dbReference>
<dbReference type="PRINTS" id="PR00800">
    <property type="entry name" value="YHDCRBOXLASE"/>
</dbReference>
<dbReference type="GO" id="GO:0004058">
    <property type="term" value="F:aromatic-L-amino-acid decarboxylase activity"/>
    <property type="evidence" value="ECO:0007669"/>
    <property type="project" value="UniProtKB-EC"/>
</dbReference>
<dbReference type="InterPro" id="IPR010977">
    <property type="entry name" value="Aromatic_deC"/>
</dbReference>
<dbReference type="OrthoDB" id="639767at2759"/>
<dbReference type="GO" id="GO:0005737">
    <property type="term" value="C:cytoplasm"/>
    <property type="evidence" value="ECO:0007669"/>
    <property type="project" value="TreeGrafter"/>
</dbReference>
<dbReference type="Pfam" id="PF00282">
    <property type="entry name" value="Pyridoxal_deC"/>
    <property type="match status" value="1"/>
</dbReference>
<dbReference type="GO" id="GO:0042423">
    <property type="term" value="P:catecholamine biosynthetic process"/>
    <property type="evidence" value="ECO:0007669"/>
    <property type="project" value="UniProtKB-KW"/>
</dbReference>
<dbReference type="FunFam" id="3.40.640.10:FF:000025">
    <property type="entry name" value="Histidine decarboxylase"/>
    <property type="match status" value="1"/>
</dbReference>
<dbReference type="EC" id="4.1.1.28" evidence="8"/>
<evidence type="ECO:0000256" key="5">
    <source>
        <dbReference type="ARBA" id="ARBA00022793"/>
    </source>
</evidence>
<comment type="subunit">
    <text evidence="3">Homodimer.</text>
</comment>
<dbReference type="Proteomes" id="UP000759131">
    <property type="component" value="Unassembled WGS sequence"/>
</dbReference>
<dbReference type="EMBL" id="CAJPIZ010009493">
    <property type="protein sequence ID" value="CAG2111887.1"/>
    <property type="molecule type" value="Genomic_DNA"/>
</dbReference>
<evidence type="ECO:0000256" key="9">
    <source>
        <dbReference type="ARBA" id="ARBA00040968"/>
    </source>
</evidence>
<evidence type="ECO:0000256" key="3">
    <source>
        <dbReference type="ARBA" id="ARBA00011738"/>
    </source>
</evidence>
<feature type="modified residue" description="N6-(pyridoxal phosphate)lysine" evidence="11">
    <location>
        <position position="299"/>
    </location>
</feature>
<evidence type="ECO:0000256" key="12">
    <source>
        <dbReference type="RuleBase" id="RU000382"/>
    </source>
</evidence>
<dbReference type="CDD" id="cd06450">
    <property type="entry name" value="DOPA_deC_like"/>
    <property type="match status" value="1"/>
</dbReference>
<comment type="cofactor">
    <cofactor evidence="1 11 12">
        <name>pyridoxal 5'-phosphate</name>
        <dbReference type="ChEBI" id="CHEBI:597326"/>
    </cofactor>
</comment>
<evidence type="ECO:0000256" key="2">
    <source>
        <dbReference type="ARBA" id="ARBA00009533"/>
    </source>
</evidence>
<sequence>MDATVFRAAARQIADYIVDYIENIRERPVFPSVKPGYIKQYIPSTAPQNGEPWSAIFADIDRVIMPGITHWQSPNFHAYFMTAQSYPSVIADMLSSGLGVLGFSWIASPACTELEMQMMDWLAKMLTLPNHFMFSNGGKGGGVIMNSASEATLITLLGARSKVLAEHGNDKTLITKLVAYASDQSHSSVERAALLGAVQMKLLPTIASDNHSLRGDVLREQIKKDRANGLIPFFVVATLGTTGILAFDNITEVGKVCSEENVWLHIDAAYAGSAYICPEFRHHLNGIEYVSSFNMNPYKWLLISFDCSALWLKNRDYIVDAFNVNPVYLQHIHQGHMPDFRDWQISLASPFRSLKMWFVFRSYGIKGLQNHIRKQVGLAKYFQSLLLKDDRFELSAPVEMNLVCFRLKGTDALNEKFVKLINDGKAIHLTPTRVGGQFIIRFMVSARTIEVRDIDFAWNEFQRQALIALTL</sequence>
<dbReference type="GO" id="GO:0030170">
    <property type="term" value="F:pyridoxal phosphate binding"/>
    <property type="evidence" value="ECO:0007669"/>
    <property type="project" value="InterPro"/>
</dbReference>
<reference evidence="13" key="1">
    <citation type="submission" date="2020-11" db="EMBL/GenBank/DDBJ databases">
        <authorList>
            <person name="Tran Van P."/>
        </authorList>
    </citation>
    <scope>NUCLEOTIDE SEQUENCE</scope>
</reference>
<keyword evidence="5" id="KW-0210">Decarboxylase</keyword>
<dbReference type="Gene3D" id="3.90.1150.10">
    <property type="entry name" value="Aspartate Aminotransferase, domain 1"/>
    <property type="match status" value="1"/>
</dbReference>
<dbReference type="PANTHER" id="PTHR11999">
    <property type="entry name" value="GROUP II PYRIDOXAL-5-PHOSPHATE DECARBOXYLASE"/>
    <property type="match status" value="1"/>
</dbReference>
<dbReference type="AlphaFoldDB" id="A0A7R9Q3V4"/>